<dbReference type="InterPro" id="IPR029787">
    <property type="entry name" value="Nucleotide_cyclase"/>
</dbReference>
<dbReference type="GO" id="GO:0035556">
    <property type="term" value="P:intracellular signal transduction"/>
    <property type="evidence" value="ECO:0007669"/>
    <property type="project" value="InterPro"/>
</dbReference>
<dbReference type="Gene3D" id="3.30.70.1230">
    <property type="entry name" value="Nucleotide cyclase"/>
    <property type="match status" value="1"/>
</dbReference>
<evidence type="ECO:0000313" key="2">
    <source>
        <dbReference type="EMBL" id="ADT99171.1"/>
    </source>
</evidence>
<dbReference type="AlphaFoldDB" id="E6TJ94"/>
<proteinExistence type="predicted"/>
<dbReference type="InterPro" id="IPR001054">
    <property type="entry name" value="A/G_cyclase"/>
</dbReference>
<reference evidence="2 3" key="1">
    <citation type="journal article" date="2011" name="Stand. Genomic Sci.">
        <title>Complete genome sequence of Mycobacterium sp. strain (Spyr1) and reclassification to Mycobacterium gilvum Spyr1.</title>
        <authorList>
            <person name="Kallimanis A."/>
            <person name="Karabika E."/>
            <person name="Mavromatis K."/>
            <person name="Lapidus A."/>
            <person name="Labutti K.M."/>
            <person name="Liolios K."/>
            <person name="Ivanova N."/>
            <person name="Goodwin L."/>
            <person name="Woyke T."/>
            <person name="Velentzas A.D."/>
            <person name="Perisynakis A."/>
            <person name="Ouzounis C.C."/>
            <person name="Kyrpides N.C."/>
            <person name="Koukkou A.I."/>
            <person name="Drainas C."/>
        </authorList>
    </citation>
    <scope>NUCLEOTIDE SEQUENCE [LARGE SCALE GENOMIC DNA]</scope>
    <source>
        <strain evidence="3">DSM 45189 / LMG 24558 / Spyr1</strain>
    </source>
</reference>
<dbReference type="GO" id="GO:0009190">
    <property type="term" value="P:cyclic nucleotide biosynthetic process"/>
    <property type="evidence" value="ECO:0007669"/>
    <property type="project" value="InterPro"/>
</dbReference>
<dbReference type="GO" id="GO:0004016">
    <property type="term" value="F:adenylate cyclase activity"/>
    <property type="evidence" value="ECO:0007669"/>
    <property type="project" value="UniProtKB-ARBA"/>
</dbReference>
<name>E6TJ94_MYCSR</name>
<dbReference type="Proteomes" id="UP000008916">
    <property type="component" value="Chromosome"/>
</dbReference>
<sequence length="231" mass="24986">MGLADDVSTGIDGVLSPNWVIRNGQVVPETADIALKDGAVRLDATYLYADMADSTGLAQKYSDTKVAKVIRCYLNAATRIIRARGGHIRSFDGDRVMGIFIGGSKNSNSAKAALNINWAVRKVIQDKLASKWDSFDWTMNHGIGIDTGQAMLVRGGVHGQNDIISIGGAPNIAAKLSDLRQKPLTISSDVYSRLSKEAKFSGDKDMWTKMGTATFGGKSVLYYSSSYTWKP</sequence>
<gene>
    <name evidence="2" type="ordered locus">Mspyr1_25370</name>
</gene>
<dbReference type="EMBL" id="CP002385">
    <property type="protein sequence ID" value="ADT99171.1"/>
    <property type="molecule type" value="Genomic_DNA"/>
</dbReference>
<evidence type="ECO:0000313" key="3">
    <source>
        <dbReference type="Proteomes" id="UP000008916"/>
    </source>
</evidence>
<protein>
    <submittedName>
        <fullName evidence="2">Family 3 adenylate cyclase</fullName>
    </submittedName>
</protein>
<dbReference type="RefSeq" id="WP_013471571.1">
    <property type="nucleotide sequence ID" value="NC_014814.1"/>
</dbReference>
<dbReference type="PROSITE" id="PS50125">
    <property type="entry name" value="GUANYLATE_CYCLASE_2"/>
    <property type="match status" value="1"/>
</dbReference>
<dbReference type="HOGENOM" id="CLU_100238_0_0_11"/>
<feature type="domain" description="Guanylate cyclase" evidence="1">
    <location>
        <begin position="45"/>
        <end position="177"/>
    </location>
</feature>
<dbReference type="KEGG" id="msp:Mspyr1_25370"/>
<organism evidence="2 3">
    <name type="scientific">Mycolicibacterium gilvum (strain DSM 45189 / LMG 24558 / Spyr1)</name>
    <name type="common">Mycobacterium gilvum</name>
    <dbReference type="NCBI Taxonomy" id="278137"/>
    <lineage>
        <taxon>Bacteria</taxon>
        <taxon>Bacillati</taxon>
        <taxon>Actinomycetota</taxon>
        <taxon>Actinomycetes</taxon>
        <taxon>Mycobacteriales</taxon>
        <taxon>Mycobacteriaceae</taxon>
        <taxon>Mycolicibacterium</taxon>
    </lineage>
</organism>
<dbReference type="SUPFAM" id="SSF55073">
    <property type="entry name" value="Nucleotide cyclase"/>
    <property type="match status" value="1"/>
</dbReference>
<keyword evidence="3" id="KW-1185">Reference proteome</keyword>
<evidence type="ECO:0000259" key="1">
    <source>
        <dbReference type="PROSITE" id="PS50125"/>
    </source>
</evidence>
<accession>E6TJ94</accession>